<dbReference type="EMBL" id="LJIW01000002">
    <property type="protein sequence ID" value="PNG90451.1"/>
    <property type="molecule type" value="Genomic_DNA"/>
</dbReference>
<accession>A0A2J7YQZ9</accession>
<protein>
    <submittedName>
        <fullName evidence="2">Uncharacterized protein</fullName>
    </submittedName>
</protein>
<reference evidence="2 3" key="1">
    <citation type="submission" date="2015-09" db="EMBL/GenBank/DDBJ databases">
        <title>Genome sequence, genome mining and natural product profiling of a biocontrol bacterium Streptomyces malaysiensis F913.</title>
        <authorList>
            <person name="Xu Y."/>
            <person name="Wei J."/>
            <person name="Xie J."/>
            <person name="Li T."/>
            <person name="Zhou Z."/>
        </authorList>
    </citation>
    <scope>NUCLEOTIDE SEQUENCE [LARGE SCALE GENOMIC DNA]</scope>
    <source>
        <strain evidence="2 3">F913</strain>
    </source>
</reference>
<dbReference type="Proteomes" id="UP000236520">
    <property type="component" value="Unassembled WGS sequence"/>
</dbReference>
<feature type="region of interest" description="Disordered" evidence="1">
    <location>
        <begin position="36"/>
        <end position="58"/>
    </location>
</feature>
<evidence type="ECO:0000313" key="3">
    <source>
        <dbReference type="Proteomes" id="UP000236520"/>
    </source>
</evidence>
<name>A0A2J7YQZ9_STRMQ</name>
<gene>
    <name evidence="2" type="ORF">SMF913_25916</name>
</gene>
<sequence length="58" mass="6356">MAERPGRLYTRVQRRGQAVPGAIDRMGLGDHRTMAATMSSTGVDDATPRRASLGRFRP</sequence>
<evidence type="ECO:0000313" key="2">
    <source>
        <dbReference type="EMBL" id="PNG90451.1"/>
    </source>
</evidence>
<organism evidence="2 3">
    <name type="scientific">Streptomyces malaysiensis</name>
    <dbReference type="NCBI Taxonomy" id="92644"/>
    <lineage>
        <taxon>Bacteria</taxon>
        <taxon>Bacillati</taxon>
        <taxon>Actinomycetota</taxon>
        <taxon>Actinomycetes</taxon>
        <taxon>Kitasatosporales</taxon>
        <taxon>Streptomycetaceae</taxon>
        <taxon>Streptomyces</taxon>
        <taxon>Streptomyces violaceusniger group</taxon>
    </lineage>
</organism>
<proteinExistence type="predicted"/>
<comment type="caution">
    <text evidence="2">The sequence shown here is derived from an EMBL/GenBank/DDBJ whole genome shotgun (WGS) entry which is preliminary data.</text>
</comment>
<keyword evidence="3" id="KW-1185">Reference proteome</keyword>
<evidence type="ECO:0000256" key="1">
    <source>
        <dbReference type="SAM" id="MobiDB-lite"/>
    </source>
</evidence>
<dbReference type="AlphaFoldDB" id="A0A2J7YQZ9"/>